<dbReference type="EMBL" id="WKJO01000002">
    <property type="protein sequence ID" value="MRX23574.1"/>
    <property type="molecule type" value="Genomic_DNA"/>
</dbReference>
<protein>
    <submittedName>
        <fullName evidence="1">Uncharacterized protein</fullName>
    </submittedName>
</protein>
<dbReference type="Proteomes" id="UP000439022">
    <property type="component" value="Unassembled WGS sequence"/>
</dbReference>
<accession>A0A6A8GJJ9</accession>
<reference evidence="1 2" key="1">
    <citation type="submission" date="2019-11" db="EMBL/GenBank/DDBJ databases">
        <title>Whole genome sequence of Haloferax sp. MBLA0076.</title>
        <authorList>
            <person name="Seo M.-J."/>
            <person name="Cho E.-S."/>
        </authorList>
    </citation>
    <scope>NUCLEOTIDE SEQUENCE [LARGE SCALE GENOMIC DNA]</scope>
    <source>
        <strain evidence="1 2">MBLA0076</strain>
    </source>
</reference>
<comment type="caution">
    <text evidence="1">The sequence shown here is derived from an EMBL/GenBank/DDBJ whole genome shotgun (WGS) entry which is preliminary data.</text>
</comment>
<dbReference type="AlphaFoldDB" id="A0A6A8GJJ9"/>
<keyword evidence="2" id="KW-1185">Reference proteome</keyword>
<name>A0A6A8GJJ9_9EURY</name>
<organism evidence="1 2">
    <name type="scientific">Haloferax litoreum</name>
    <dbReference type="NCBI Taxonomy" id="2666140"/>
    <lineage>
        <taxon>Archaea</taxon>
        <taxon>Methanobacteriati</taxon>
        <taxon>Methanobacteriota</taxon>
        <taxon>Stenosarchaea group</taxon>
        <taxon>Halobacteria</taxon>
        <taxon>Halobacteriales</taxon>
        <taxon>Haloferacaceae</taxon>
        <taxon>Haloferax</taxon>
    </lineage>
</organism>
<sequence>MATTNFTSEVESIAEDVSVYGLQQGTNDKQDDRQTDSNEAKNWLAVSRGGVCFTSRSDASYQSLANCSYRMSLVTRRGGE</sequence>
<dbReference type="RefSeq" id="WP_151164588.1">
    <property type="nucleotide sequence ID" value="NZ_WKJO01000002.1"/>
</dbReference>
<proteinExistence type="predicted"/>
<evidence type="ECO:0000313" key="2">
    <source>
        <dbReference type="Proteomes" id="UP000439022"/>
    </source>
</evidence>
<gene>
    <name evidence="1" type="ORF">GJR96_16645</name>
</gene>
<evidence type="ECO:0000313" key="1">
    <source>
        <dbReference type="EMBL" id="MRX23574.1"/>
    </source>
</evidence>